<evidence type="ECO:0000313" key="2">
    <source>
        <dbReference type="EMBL" id="BAK15317.1"/>
    </source>
</evidence>
<evidence type="ECO:0000256" key="1">
    <source>
        <dbReference type="SAM" id="Phobius"/>
    </source>
</evidence>
<protein>
    <submittedName>
        <fullName evidence="2">Uncharacterized protein</fullName>
    </submittedName>
</protein>
<keyword evidence="1" id="KW-0812">Transmembrane</keyword>
<gene>
    <name evidence="2" type="ordered locus">SSIL_0894</name>
</gene>
<dbReference type="KEGG" id="siv:SSIL_0894"/>
<keyword evidence="1" id="KW-1133">Transmembrane helix</keyword>
<dbReference type="Proteomes" id="UP000006691">
    <property type="component" value="Chromosome"/>
</dbReference>
<keyword evidence="3" id="KW-1185">Reference proteome</keyword>
<reference evidence="2 3" key="2">
    <citation type="journal article" date="2012" name="J. Biosci. Bioeng.">
        <title>Complete genome sequence and characterization of the N-acylhomoserine lactone-degrading gene of the potato leaf-associated Solibacillus silvestris.</title>
        <authorList>
            <person name="Morohoshi T."/>
            <person name="Tominaga Y."/>
            <person name="Someya N."/>
            <person name="Ikeda T."/>
        </authorList>
    </citation>
    <scope>NUCLEOTIDE SEQUENCE [LARGE SCALE GENOMIC DNA]</scope>
    <source>
        <strain evidence="2 3">StLB046</strain>
    </source>
</reference>
<evidence type="ECO:0000313" key="3">
    <source>
        <dbReference type="Proteomes" id="UP000006691"/>
    </source>
</evidence>
<name>F2F1H9_SOLSS</name>
<dbReference type="EMBL" id="AP012157">
    <property type="protein sequence ID" value="BAK15317.1"/>
    <property type="molecule type" value="Genomic_DNA"/>
</dbReference>
<accession>F2F1H9</accession>
<feature type="transmembrane region" description="Helical" evidence="1">
    <location>
        <begin position="12"/>
        <end position="31"/>
    </location>
</feature>
<proteinExistence type="predicted"/>
<reference evidence="3" key="1">
    <citation type="submission" date="2011-04" db="EMBL/GenBank/DDBJ databases">
        <title>Genome sequence of Solibacillus silvestris StLB046.</title>
        <authorList>
            <person name="Morohoshi T."/>
            <person name="Someya N."/>
            <person name="Ikeda T."/>
        </authorList>
    </citation>
    <scope>NUCLEOTIDE SEQUENCE [LARGE SCALE GENOMIC DNA]</scope>
    <source>
        <strain evidence="3">StLB046</strain>
    </source>
</reference>
<dbReference type="AlphaFoldDB" id="F2F1H9"/>
<dbReference type="RefSeq" id="WP_014822907.1">
    <property type="nucleotide sequence ID" value="NC_018065.1"/>
</dbReference>
<dbReference type="HOGENOM" id="CLU_2540795_0_0_9"/>
<organism evidence="2 3">
    <name type="scientific">Solibacillus silvestris (strain StLB046)</name>
    <name type="common">Bacillus silvestris</name>
    <dbReference type="NCBI Taxonomy" id="1002809"/>
    <lineage>
        <taxon>Bacteria</taxon>
        <taxon>Bacillati</taxon>
        <taxon>Bacillota</taxon>
        <taxon>Bacilli</taxon>
        <taxon>Bacillales</taxon>
        <taxon>Caryophanaceae</taxon>
        <taxon>Solibacillus</taxon>
    </lineage>
</organism>
<sequence>MVHGHSKLISIRMCLILVQIMCAGFLIKNIQLIMNPPSIDAKWLAGISFVLFLFLFIVNLISILKVGKMKNQNQLSKREGLAW</sequence>
<feature type="transmembrane region" description="Helical" evidence="1">
    <location>
        <begin position="43"/>
        <end position="64"/>
    </location>
</feature>
<dbReference type="PATRIC" id="fig|1002809.3.peg.901"/>
<keyword evidence="1" id="KW-0472">Membrane</keyword>